<keyword evidence="3" id="KW-1185">Reference proteome</keyword>
<dbReference type="EMBL" id="KZ613517">
    <property type="protein sequence ID" value="PMD14981.1"/>
    <property type="molecule type" value="Genomic_DNA"/>
</dbReference>
<name>A0A2J6PLS4_9HELO</name>
<organism evidence="2 3">
    <name type="scientific">Hyaloscypha hepaticicola</name>
    <dbReference type="NCBI Taxonomy" id="2082293"/>
    <lineage>
        <taxon>Eukaryota</taxon>
        <taxon>Fungi</taxon>
        <taxon>Dikarya</taxon>
        <taxon>Ascomycota</taxon>
        <taxon>Pezizomycotina</taxon>
        <taxon>Leotiomycetes</taxon>
        <taxon>Helotiales</taxon>
        <taxon>Hyaloscyphaceae</taxon>
        <taxon>Hyaloscypha</taxon>
    </lineage>
</organism>
<gene>
    <name evidence="2" type="ORF">NA56DRAFT_693672</name>
</gene>
<evidence type="ECO:0000313" key="2">
    <source>
        <dbReference type="EMBL" id="PMD14981.1"/>
    </source>
</evidence>
<evidence type="ECO:0000313" key="3">
    <source>
        <dbReference type="Proteomes" id="UP000235672"/>
    </source>
</evidence>
<sequence length="324" mass="35973">MKSTLKNVANECKRACPECHRRKIRCPHSVTESQQMLSKEVTTEEELDNHTTTEDNFTAMERDRDYDYKMNKSSAAKRVRKGPQCQQPLPSAAGPSSAGPSSSSTPSAAPVQAVFAGTLTTVPSPEDPVNMYDVEEFLLHFEVVKGIAKTPCDFKQSEDKLIAILGKWNSVYTIGQNPATNHAENRGLEVGRNLANLAIFSKREPLLKHLLDYFKELEFKAEENQRAFTAKDHQEYAEFGHISWVYMQLSQGRFAKYACLGITEATHGAGVFEREEENKRLARLQAEMESHKVIENNGGMVFGAGGGARGGFDFEFGGDKLDAA</sequence>
<reference evidence="2 3" key="1">
    <citation type="submission" date="2016-05" db="EMBL/GenBank/DDBJ databases">
        <title>A degradative enzymes factory behind the ericoid mycorrhizal symbiosis.</title>
        <authorList>
            <consortium name="DOE Joint Genome Institute"/>
            <person name="Martino E."/>
            <person name="Morin E."/>
            <person name="Grelet G."/>
            <person name="Kuo A."/>
            <person name="Kohler A."/>
            <person name="Daghino S."/>
            <person name="Barry K."/>
            <person name="Choi C."/>
            <person name="Cichocki N."/>
            <person name="Clum A."/>
            <person name="Copeland A."/>
            <person name="Hainaut M."/>
            <person name="Haridas S."/>
            <person name="Labutti K."/>
            <person name="Lindquist E."/>
            <person name="Lipzen A."/>
            <person name="Khouja H.-R."/>
            <person name="Murat C."/>
            <person name="Ohm R."/>
            <person name="Olson A."/>
            <person name="Spatafora J."/>
            <person name="Veneault-Fourrey C."/>
            <person name="Henrissat B."/>
            <person name="Grigoriev I."/>
            <person name="Martin F."/>
            <person name="Perotto S."/>
        </authorList>
    </citation>
    <scope>NUCLEOTIDE SEQUENCE [LARGE SCALE GENOMIC DNA]</scope>
    <source>
        <strain evidence="2 3">UAMH 7357</strain>
    </source>
</reference>
<feature type="compositionally biased region" description="Low complexity" evidence="1">
    <location>
        <begin position="90"/>
        <end position="108"/>
    </location>
</feature>
<dbReference type="AlphaFoldDB" id="A0A2J6PLS4"/>
<dbReference type="OrthoDB" id="3564727at2759"/>
<proteinExistence type="predicted"/>
<evidence type="ECO:0000256" key="1">
    <source>
        <dbReference type="SAM" id="MobiDB-lite"/>
    </source>
</evidence>
<protein>
    <submittedName>
        <fullName evidence="2">Uncharacterized protein</fullName>
    </submittedName>
</protein>
<feature type="region of interest" description="Disordered" evidence="1">
    <location>
        <begin position="72"/>
        <end position="108"/>
    </location>
</feature>
<dbReference type="Proteomes" id="UP000235672">
    <property type="component" value="Unassembled WGS sequence"/>
</dbReference>
<feature type="region of interest" description="Disordered" evidence="1">
    <location>
        <begin position="31"/>
        <end position="59"/>
    </location>
</feature>
<accession>A0A2J6PLS4</accession>